<keyword evidence="4" id="KW-1185">Reference proteome</keyword>
<dbReference type="PANTHER" id="PTHR36353:SF1">
    <property type="entry name" value="TRANSMEMBRANE PROTEIN"/>
    <property type="match status" value="1"/>
</dbReference>
<keyword evidence="2" id="KW-0812">Transmembrane</keyword>
<keyword evidence="2" id="KW-0472">Membrane</keyword>
<sequence>MNHHQHHHHHHPPPSPTAAPPPASPNLNLETSSQVLRQTSSIFYSHLLTFILLSFLILTFRSNVENGTHLLTSFIDRDPSLKTLLSRLDISGTKIHSPSSSSSSAAVNLRRHRHRHRRPFLHLTRVGTLDDDFFSGDEDNDRYLFGSLPKSPPNGSFVVLSNFESRLGFSNFVTDNGIRVPDIVRSGVSFKLPESSLQSTVESIEDDNDELKKVKNSLKQGDDETDRFVVFQYLIKSLELRKRDASALFFLVCFLSVAYGYVVLGFLVTYSWVLGVVFVVVVNHLISRRRSWTGTIWDGSNLGLKRLSGLILMRWAVRDALTQLLGLWFFGEMEDQYSFFKIFVRLKLMPFSIMSPWIPGFEKETAGFLFAWLLLDMIVEFVFAVDSWVAIVDARRGGREIVKEGCYLLSTMFKPAVVLKCMESVLCGSFTRWTLARYFGKLFATAFQSTMEVYFMVAWLIFYFAVRSKDATSLGRTFGQRELQAKAMISRAACVFYGKQTNSHGSGSGSCLIVTFRSSPVVGLQYALGWCQLQKCVFLQTYDRSTSWSRCFGSSMRLEHIAGLGESPEDRCEMEDNIAKNICQEIATLPFSPDLPLNGLMNATGVFLIMLDLVKASRVSGCTSHDTQNNAVRLVGVYHRSHFDNLNR</sequence>
<dbReference type="PANTHER" id="PTHR36353">
    <property type="entry name" value="TRANSMEMBRANE PROTEIN"/>
    <property type="match status" value="1"/>
</dbReference>
<dbReference type="AlphaFoldDB" id="A0A4S4EU51"/>
<evidence type="ECO:0000256" key="1">
    <source>
        <dbReference type="SAM" id="MobiDB-lite"/>
    </source>
</evidence>
<proteinExistence type="predicted"/>
<gene>
    <name evidence="3" type="ORF">TEA_027527</name>
</gene>
<reference evidence="3 4" key="1">
    <citation type="journal article" date="2018" name="Proc. Natl. Acad. Sci. U.S.A.">
        <title>Draft genome sequence of Camellia sinensis var. sinensis provides insights into the evolution of the tea genome and tea quality.</title>
        <authorList>
            <person name="Wei C."/>
            <person name="Yang H."/>
            <person name="Wang S."/>
            <person name="Zhao J."/>
            <person name="Liu C."/>
            <person name="Gao L."/>
            <person name="Xia E."/>
            <person name="Lu Y."/>
            <person name="Tai Y."/>
            <person name="She G."/>
            <person name="Sun J."/>
            <person name="Cao H."/>
            <person name="Tong W."/>
            <person name="Gao Q."/>
            <person name="Li Y."/>
            <person name="Deng W."/>
            <person name="Jiang X."/>
            <person name="Wang W."/>
            <person name="Chen Q."/>
            <person name="Zhang S."/>
            <person name="Li H."/>
            <person name="Wu J."/>
            <person name="Wang P."/>
            <person name="Li P."/>
            <person name="Shi C."/>
            <person name="Zheng F."/>
            <person name="Jian J."/>
            <person name="Huang B."/>
            <person name="Shan D."/>
            <person name="Shi M."/>
            <person name="Fang C."/>
            <person name="Yue Y."/>
            <person name="Li F."/>
            <person name="Li D."/>
            <person name="Wei S."/>
            <person name="Han B."/>
            <person name="Jiang C."/>
            <person name="Yin Y."/>
            <person name="Xia T."/>
            <person name="Zhang Z."/>
            <person name="Bennetzen J.L."/>
            <person name="Zhao S."/>
            <person name="Wan X."/>
        </authorList>
    </citation>
    <scope>NUCLEOTIDE SEQUENCE [LARGE SCALE GENOMIC DNA]</scope>
    <source>
        <strain evidence="4">cv. Shuchazao</strain>
        <tissue evidence="3">Leaf</tissue>
    </source>
</reference>
<feature type="compositionally biased region" description="Pro residues" evidence="1">
    <location>
        <begin position="13"/>
        <end position="24"/>
    </location>
</feature>
<feature type="transmembrane region" description="Helical" evidence="2">
    <location>
        <begin position="42"/>
        <end position="60"/>
    </location>
</feature>
<dbReference type="Proteomes" id="UP000306102">
    <property type="component" value="Unassembled WGS sequence"/>
</dbReference>
<evidence type="ECO:0000313" key="4">
    <source>
        <dbReference type="Proteomes" id="UP000306102"/>
    </source>
</evidence>
<keyword evidence="2" id="KW-1133">Transmembrane helix</keyword>
<evidence type="ECO:0000313" key="3">
    <source>
        <dbReference type="EMBL" id="THG20448.1"/>
    </source>
</evidence>
<feature type="region of interest" description="Disordered" evidence="1">
    <location>
        <begin position="1"/>
        <end position="29"/>
    </location>
</feature>
<feature type="transmembrane region" description="Helical" evidence="2">
    <location>
        <begin position="270"/>
        <end position="286"/>
    </location>
</feature>
<feature type="transmembrane region" description="Helical" evidence="2">
    <location>
        <begin position="369"/>
        <end position="391"/>
    </location>
</feature>
<comment type="caution">
    <text evidence="3">The sequence shown here is derived from an EMBL/GenBank/DDBJ whole genome shotgun (WGS) entry which is preliminary data.</text>
</comment>
<evidence type="ECO:0000256" key="2">
    <source>
        <dbReference type="SAM" id="Phobius"/>
    </source>
</evidence>
<name>A0A4S4EU51_CAMSN</name>
<feature type="transmembrane region" description="Helical" evidence="2">
    <location>
        <begin position="245"/>
        <end position="264"/>
    </location>
</feature>
<feature type="compositionally biased region" description="Basic residues" evidence="1">
    <location>
        <begin position="1"/>
        <end position="12"/>
    </location>
</feature>
<feature type="transmembrane region" description="Helical" evidence="2">
    <location>
        <begin position="442"/>
        <end position="466"/>
    </location>
</feature>
<dbReference type="EMBL" id="SDRB02001925">
    <property type="protein sequence ID" value="THG20448.1"/>
    <property type="molecule type" value="Genomic_DNA"/>
</dbReference>
<dbReference type="InterPro" id="IPR056715">
    <property type="entry name" value="DUF7813"/>
</dbReference>
<dbReference type="Pfam" id="PF25105">
    <property type="entry name" value="DUF7813"/>
    <property type="match status" value="1"/>
</dbReference>
<organism evidence="3 4">
    <name type="scientific">Camellia sinensis var. sinensis</name>
    <name type="common">China tea</name>
    <dbReference type="NCBI Taxonomy" id="542762"/>
    <lineage>
        <taxon>Eukaryota</taxon>
        <taxon>Viridiplantae</taxon>
        <taxon>Streptophyta</taxon>
        <taxon>Embryophyta</taxon>
        <taxon>Tracheophyta</taxon>
        <taxon>Spermatophyta</taxon>
        <taxon>Magnoliopsida</taxon>
        <taxon>eudicotyledons</taxon>
        <taxon>Gunneridae</taxon>
        <taxon>Pentapetalae</taxon>
        <taxon>asterids</taxon>
        <taxon>Ericales</taxon>
        <taxon>Theaceae</taxon>
        <taxon>Camellia</taxon>
    </lineage>
</organism>
<accession>A0A4S4EU51</accession>
<protein>
    <submittedName>
        <fullName evidence="3">Uncharacterized protein</fullName>
    </submittedName>
</protein>